<dbReference type="EMBL" id="JAABOA010000756">
    <property type="protein sequence ID" value="KAF9583267.1"/>
    <property type="molecule type" value="Genomic_DNA"/>
</dbReference>
<feature type="non-terminal residue" evidence="1">
    <location>
        <position position="66"/>
    </location>
</feature>
<reference evidence="1" key="1">
    <citation type="journal article" date="2020" name="Fungal Divers.">
        <title>Resolving the Mortierellaceae phylogeny through synthesis of multi-gene phylogenetics and phylogenomics.</title>
        <authorList>
            <person name="Vandepol N."/>
            <person name="Liber J."/>
            <person name="Desiro A."/>
            <person name="Na H."/>
            <person name="Kennedy M."/>
            <person name="Barry K."/>
            <person name="Grigoriev I.V."/>
            <person name="Miller A.N."/>
            <person name="O'Donnell K."/>
            <person name="Stajich J.E."/>
            <person name="Bonito G."/>
        </authorList>
    </citation>
    <scope>NUCLEOTIDE SEQUENCE</scope>
    <source>
        <strain evidence="1">KOD1015</strain>
    </source>
</reference>
<name>A0A9P6FWZ2_9FUNG</name>
<accession>A0A9P6FWZ2</accession>
<comment type="caution">
    <text evidence="1">The sequence shown here is derived from an EMBL/GenBank/DDBJ whole genome shotgun (WGS) entry which is preliminary data.</text>
</comment>
<dbReference type="Proteomes" id="UP000780801">
    <property type="component" value="Unassembled WGS sequence"/>
</dbReference>
<feature type="non-terminal residue" evidence="1">
    <location>
        <position position="1"/>
    </location>
</feature>
<dbReference type="AlphaFoldDB" id="A0A9P6FWZ2"/>
<evidence type="ECO:0000313" key="1">
    <source>
        <dbReference type="EMBL" id="KAF9583267.1"/>
    </source>
</evidence>
<sequence length="66" mass="7576">ILRHCRQPVPIIFALPATLRMASLLPRLTRRWQCQNFHLSRPGSTLVLQGMSATLQICRQPRLVVD</sequence>
<protein>
    <submittedName>
        <fullName evidence="1">Uncharacterized protein</fullName>
    </submittedName>
</protein>
<proteinExistence type="predicted"/>
<evidence type="ECO:0000313" key="2">
    <source>
        <dbReference type="Proteomes" id="UP000780801"/>
    </source>
</evidence>
<gene>
    <name evidence="1" type="ORF">BGW38_009878</name>
</gene>
<keyword evidence="2" id="KW-1185">Reference proteome</keyword>
<organism evidence="1 2">
    <name type="scientific">Lunasporangiospora selenospora</name>
    <dbReference type="NCBI Taxonomy" id="979761"/>
    <lineage>
        <taxon>Eukaryota</taxon>
        <taxon>Fungi</taxon>
        <taxon>Fungi incertae sedis</taxon>
        <taxon>Mucoromycota</taxon>
        <taxon>Mortierellomycotina</taxon>
        <taxon>Mortierellomycetes</taxon>
        <taxon>Mortierellales</taxon>
        <taxon>Mortierellaceae</taxon>
        <taxon>Lunasporangiospora</taxon>
    </lineage>
</organism>